<evidence type="ECO:0000313" key="3">
    <source>
        <dbReference type="Proteomes" id="UP001244623"/>
    </source>
</evidence>
<evidence type="ECO:0000256" key="1">
    <source>
        <dbReference type="SAM" id="SignalP"/>
    </source>
</evidence>
<dbReference type="EMBL" id="JAUSSJ010000001">
    <property type="protein sequence ID" value="MDQ0018719.1"/>
    <property type="molecule type" value="Genomic_DNA"/>
</dbReference>
<gene>
    <name evidence="2" type="ORF">J2X94_000847</name>
</gene>
<proteinExistence type="predicted"/>
<sequence length="46" mass="4861">MKTSILLTLVAAIGCSVFAARGGFETTTAKHPQTLQVTENGEPLTR</sequence>
<dbReference type="Proteomes" id="UP001244623">
    <property type="component" value="Unassembled WGS sequence"/>
</dbReference>
<name>A0ABT9T5H7_9GAMM</name>
<organism evidence="2 3">
    <name type="scientific">[Curtobacterium] plantarum</name>
    <dbReference type="NCBI Taxonomy" id="221276"/>
    <lineage>
        <taxon>Bacteria</taxon>
        <taxon>Pseudomonadati</taxon>
        <taxon>Pseudomonadota</taxon>
        <taxon>Gammaproteobacteria</taxon>
        <taxon>Enterobacterales</taxon>
        <taxon>Erwiniaceae</taxon>
        <taxon>Pantoea</taxon>
    </lineage>
</organism>
<comment type="caution">
    <text evidence="2">The sequence shown here is derived from an EMBL/GenBank/DDBJ whole genome shotgun (WGS) entry which is preliminary data.</text>
</comment>
<accession>A0ABT9T5H7</accession>
<reference evidence="2 3" key="1">
    <citation type="submission" date="2023-07" db="EMBL/GenBank/DDBJ databases">
        <title>Sorghum-associated microbial communities from plants grown in Nebraska, USA.</title>
        <authorList>
            <person name="Schachtman D."/>
        </authorList>
    </citation>
    <scope>NUCLEOTIDE SEQUENCE [LARGE SCALE GENOMIC DNA]</scope>
    <source>
        <strain evidence="2 3">CC49</strain>
    </source>
</reference>
<evidence type="ECO:0000313" key="2">
    <source>
        <dbReference type="EMBL" id="MDQ0018719.1"/>
    </source>
</evidence>
<dbReference type="PROSITE" id="PS51257">
    <property type="entry name" value="PROKAR_LIPOPROTEIN"/>
    <property type="match status" value="1"/>
</dbReference>
<protein>
    <recommendedName>
        <fullName evidence="4">YgdI/YgdR family lipoprotein</fullName>
    </recommendedName>
</protein>
<keyword evidence="3" id="KW-1185">Reference proteome</keyword>
<feature type="chain" id="PRO_5046352531" description="YgdI/YgdR family lipoprotein" evidence="1">
    <location>
        <begin position="20"/>
        <end position="46"/>
    </location>
</feature>
<keyword evidence="1" id="KW-0732">Signal</keyword>
<dbReference type="RefSeq" id="WP_223565523.1">
    <property type="nucleotide sequence ID" value="NZ_JAUSSJ010000001.1"/>
</dbReference>
<feature type="signal peptide" evidence="1">
    <location>
        <begin position="1"/>
        <end position="19"/>
    </location>
</feature>
<evidence type="ECO:0008006" key="4">
    <source>
        <dbReference type="Google" id="ProtNLM"/>
    </source>
</evidence>